<keyword evidence="13" id="KW-0472">Membrane</keyword>
<evidence type="ECO:0000313" key="15">
    <source>
        <dbReference type="EMBL" id="PNV68919.1"/>
    </source>
</evidence>
<evidence type="ECO:0000256" key="9">
    <source>
        <dbReference type="ARBA" id="ARBA00023268"/>
    </source>
</evidence>
<evidence type="ECO:0000256" key="1">
    <source>
        <dbReference type="ARBA" id="ARBA00007090"/>
    </source>
</evidence>
<comment type="catalytic activity">
    <reaction evidence="11">
        <text>Preferential cleavage: (Ac)2-L-Lys-D-Ala-|-D-Ala. Also transpeptidation of peptidyl-alanyl moieties that are N-acyl substituents of D-alanine.</text>
        <dbReference type="EC" id="3.4.16.4"/>
    </reaction>
</comment>
<dbReference type="PANTHER" id="PTHR32282:SF33">
    <property type="entry name" value="PEPTIDOGLYCAN GLYCOSYLTRANSFERASE"/>
    <property type="match status" value="1"/>
</dbReference>
<feature type="transmembrane region" description="Helical" evidence="13">
    <location>
        <begin position="20"/>
        <end position="43"/>
    </location>
</feature>
<dbReference type="Gene3D" id="1.10.3810.10">
    <property type="entry name" value="Biosynthetic peptidoglycan transglycosylase-like"/>
    <property type="match status" value="1"/>
</dbReference>
<dbReference type="InterPro" id="IPR001264">
    <property type="entry name" value="Glyco_trans_51"/>
</dbReference>
<evidence type="ECO:0000256" key="5">
    <source>
        <dbReference type="ARBA" id="ARBA00022679"/>
    </source>
</evidence>
<dbReference type="GO" id="GO:0009002">
    <property type="term" value="F:serine-type D-Ala-D-Ala carboxypeptidase activity"/>
    <property type="evidence" value="ECO:0007669"/>
    <property type="project" value="UniProtKB-EC"/>
</dbReference>
<feature type="domain" description="Glycosyl transferase family 51" evidence="14">
    <location>
        <begin position="63"/>
        <end position="226"/>
    </location>
</feature>
<comment type="catalytic activity">
    <reaction evidence="12">
        <text>[GlcNAc-(1-&gt;4)-Mur2Ac(oyl-L-Ala-gamma-D-Glu-L-Lys-D-Ala-D-Ala)](n)-di-trans,octa-cis-undecaprenyl diphosphate + beta-D-GlcNAc-(1-&gt;4)-Mur2Ac(oyl-L-Ala-gamma-D-Glu-L-Lys-D-Ala-D-Ala)-di-trans,octa-cis-undecaprenyl diphosphate = [GlcNAc-(1-&gt;4)-Mur2Ac(oyl-L-Ala-gamma-D-Glu-L-Lys-D-Ala-D-Ala)](n+1)-di-trans,octa-cis-undecaprenyl diphosphate + di-trans,octa-cis-undecaprenyl diphosphate + H(+)</text>
        <dbReference type="Rhea" id="RHEA:23708"/>
        <dbReference type="Rhea" id="RHEA-COMP:9602"/>
        <dbReference type="Rhea" id="RHEA-COMP:9603"/>
        <dbReference type="ChEBI" id="CHEBI:15378"/>
        <dbReference type="ChEBI" id="CHEBI:58405"/>
        <dbReference type="ChEBI" id="CHEBI:60033"/>
        <dbReference type="ChEBI" id="CHEBI:78435"/>
        <dbReference type="EC" id="2.4.99.28"/>
    </reaction>
</comment>
<protein>
    <submittedName>
        <fullName evidence="15">Glycosyl transferase</fullName>
    </submittedName>
</protein>
<dbReference type="FunFam" id="1.10.3810.10:FF:000001">
    <property type="entry name" value="Penicillin-binding protein 1A"/>
    <property type="match status" value="1"/>
</dbReference>
<evidence type="ECO:0000256" key="8">
    <source>
        <dbReference type="ARBA" id="ARBA00022984"/>
    </source>
</evidence>
<keyword evidence="13" id="KW-0812">Transmembrane</keyword>
<evidence type="ECO:0000256" key="7">
    <source>
        <dbReference type="ARBA" id="ARBA00022960"/>
    </source>
</evidence>
<dbReference type="OrthoDB" id="9766909at2"/>
<reference evidence="16" key="1">
    <citation type="submission" date="2018-01" db="EMBL/GenBank/DDBJ databases">
        <title>Rubneribacter badeniensis gen. nov., sp. nov., and Colonibacter rubneri, gen. nov., sp. nov., WGS of new members of the Eggerthellaceae.</title>
        <authorList>
            <person name="Danylec N."/>
            <person name="Stoll D.A."/>
            <person name="Doetsch A."/>
            <person name="Kulling S.E."/>
            <person name="Huch M."/>
        </authorList>
    </citation>
    <scope>NUCLEOTIDE SEQUENCE [LARGE SCALE GENOMIC DNA]</scope>
    <source>
        <strain evidence="16">ResAG-96</strain>
    </source>
</reference>
<dbReference type="InterPro" id="IPR023346">
    <property type="entry name" value="Lysozyme-like_dom_sf"/>
</dbReference>
<comment type="similarity">
    <text evidence="1">In the C-terminal section; belongs to the transpeptidase family.</text>
</comment>
<evidence type="ECO:0000256" key="4">
    <source>
        <dbReference type="ARBA" id="ARBA00022676"/>
    </source>
</evidence>
<keyword evidence="3" id="KW-0121">Carboxypeptidase</keyword>
<dbReference type="EMBL" id="PPEK01000001">
    <property type="protein sequence ID" value="PNV68919.1"/>
    <property type="molecule type" value="Genomic_DNA"/>
</dbReference>
<organism evidence="15 16">
    <name type="scientific">Enteroscipio rubneri</name>
    <dbReference type="NCBI Taxonomy" id="2070686"/>
    <lineage>
        <taxon>Bacteria</taxon>
        <taxon>Bacillati</taxon>
        <taxon>Actinomycetota</taxon>
        <taxon>Coriobacteriia</taxon>
        <taxon>Eggerthellales</taxon>
        <taxon>Eggerthellaceae</taxon>
        <taxon>Enteroscipio</taxon>
    </lineage>
</organism>
<dbReference type="AlphaFoldDB" id="A0A2K2UF77"/>
<comment type="similarity">
    <text evidence="2">In the N-terminal section; belongs to the glycosyltransferase 51 family.</text>
</comment>
<keyword evidence="9" id="KW-0511">Multifunctional enzyme</keyword>
<keyword evidence="8" id="KW-0573">Peptidoglycan synthesis</keyword>
<dbReference type="GO" id="GO:0071555">
    <property type="term" value="P:cell wall organization"/>
    <property type="evidence" value="ECO:0007669"/>
    <property type="project" value="UniProtKB-KW"/>
</dbReference>
<keyword evidence="3" id="KW-0645">Protease</keyword>
<keyword evidence="6" id="KW-0378">Hydrolase</keyword>
<dbReference type="Pfam" id="PF00912">
    <property type="entry name" value="Transgly"/>
    <property type="match status" value="1"/>
</dbReference>
<keyword evidence="7" id="KW-0133">Cell shape</keyword>
<evidence type="ECO:0000256" key="11">
    <source>
        <dbReference type="ARBA" id="ARBA00034000"/>
    </source>
</evidence>
<gene>
    <name evidence="15" type="ORF">C2L71_01510</name>
</gene>
<proteinExistence type="inferred from homology"/>
<dbReference type="Proteomes" id="UP000236197">
    <property type="component" value="Unassembled WGS sequence"/>
</dbReference>
<dbReference type="InterPro" id="IPR050396">
    <property type="entry name" value="Glycosyltr_51/Transpeptidase"/>
</dbReference>
<dbReference type="InterPro" id="IPR036950">
    <property type="entry name" value="PBP_transglycosylase"/>
</dbReference>
<dbReference type="GO" id="GO:0008955">
    <property type="term" value="F:peptidoglycan glycosyltransferase activity"/>
    <property type="evidence" value="ECO:0007669"/>
    <property type="project" value="UniProtKB-EC"/>
</dbReference>
<keyword evidence="10" id="KW-0961">Cell wall biogenesis/degradation</keyword>
<evidence type="ECO:0000256" key="2">
    <source>
        <dbReference type="ARBA" id="ARBA00007739"/>
    </source>
</evidence>
<evidence type="ECO:0000259" key="14">
    <source>
        <dbReference type="Pfam" id="PF00912"/>
    </source>
</evidence>
<sequence length="246" mass="26791">MRAAPVRQRHLDPARALKRLLAFVLVGLLLVLLVFVARGFLLYHDALAETSLEDMAAAIEGSELFTPIGELPDLYVQAVVSVEDHRFYAHPGIDPIACLRALVHDIQAGSIVEGGSTITQQLAKNQYFTQEQTVDRKIAEMFMALSIEQHFSKREILELYVNSIYFGDGLYGVGAASVGYFGEDAAALDACESTMLAGIPNAPSAYAPTADADLARERQQQVLDRLVACDYLDVAEARRIGGTCSV</sequence>
<keyword evidence="4" id="KW-0328">Glycosyltransferase</keyword>
<evidence type="ECO:0000256" key="10">
    <source>
        <dbReference type="ARBA" id="ARBA00023316"/>
    </source>
</evidence>
<evidence type="ECO:0000313" key="16">
    <source>
        <dbReference type="Proteomes" id="UP000236197"/>
    </source>
</evidence>
<dbReference type="GO" id="GO:0009252">
    <property type="term" value="P:peptidoglycan biosynthetic process"/>
    <property type="evidence" value="ECO:0007669"/>
    <property type="project" value="UniProtKB-KW"/>
</dbReference>
<keyword evidence="13" id="KW-1133">Transmembrane helix</keyword>
<evidence type="ECO:0000256" key="3">
    <source>
        <dbReference type="ARBA" id="ARBA00022645"/>
    </source>
</evidence>
<evidence type="ECO:0000256" key="13">
    <source>
        <dbReference type="SAM" id="Phobius"/>
    </source>
</evidence>
<evidence type="ECO:0000256" key="12">
    <source>
        <dbReference type="ARBA" id="ARBA00049902"/>
    </source>
</evidence>
<comment type="caution">
    <text evidence="15">The sequence shown here is derived from an EMBL/GenBank/DDBJ whole genome shotgun (WGS) entry which is preliminary data.</text>
</comment>
<keyword evidence="16" id="KW-1185">Reference proteome</keyword>
<dbReference type="PANTHER" id="PTHR32282">
    <property type="entry name" value="BINDING PROTEIN TRANSPEPTIDASE, PUTATIVE-RELATED"/>
    <property type="match status" value="1"/>
</dbReference>
<dbReference type="GO" id="GO:0008360">
    <property type="term" value="P:regulation of cell shape"/>
    <property type="evidence" value="ECO:0007669"/>
    <property type="project" value="UniProtKB-KW"/>
</dbReference>
<keyword evidence="5 15" id="KW-0808">Transferase</keyword>
<name>A0A2K2UF77_9ACTN</name>
<accession>A0A2K2UF77</accession>
<evidence type="ECO:0000256" key="6">
    <source>
        <dbReference type="ARBA" id="ARBA00022801"/>
    </source>
</evidence>
<dbReference type="SUPFAM" id="SSF53955">
    <property type="entry name" value="Lysozyme-like"/>
    <property type="match status" value="1"/>
</dbReference>